<dbReference type="Pfam" id="PF00795">
    <property type="entry name" value="CN_hydrolase"/>
    <property type="match status" value="1"/>
</dbReference>
<dbReference type="PANTHER" id="PTHR11750">
    <property type="entry name" value="PROTEIN N-TERMINAL AMIDASE"/>
    <property type="match status" value="1"/>
</dbReference>
<organism evidence="2 3">
    <name type="scientific">Sporormia fimetaria CBS 119925</name>
    <dbReference type="NCBI Taxonomy" id="1340428"/>
    <lineage>
        <taxon>Eukaryota</taxon>
        <taxon>Fungi</taxon>
        <taxon>Dikarya</taxon>
        <taxon>Ascomycota</taxon>
        <taxon>Pezizomycotina</taxon>
        <taxon>Dothideomycetes</taxon>
        <taxon>Pleosporomycetidae</taxon>
        <taxon>Pleosporales</taxon>
        <taxon>Sporormiaceae</taxon>
        <taxon>Sporormia</taxon>
    </lineage>
</organism>
<dbReference type="GO" id="GO:0070773">
    <property type="term" value="F:protein-N-terminal glutamine amidohydrolase activity"/>
    <property type="evidence" value="ECO:0007669"/>
    <property type="project" value="InterPro"/>
</dbReference>
<dbReference type="GO" id="GO:0008418">
    <property type="term" value="F:protein-N-terminal asparagine amidohydrolase activity"/>
    <property type="evidence" value="ECO:0007669"/>
    <property type="project" value="InterPro"/>
</dbReference>
<dbReference type="InterPro" id="IPR036526">
    <property type="entry name" value="C-N_Hydrolase_sf"/>
</dbReference>
<dbReference type="InterPro" id="IPR039703">
    <property type="entry name" value="Nta1"/>
</dbReference>
<evidence type="ECO:0000313" key="3">
    <source>
        <dbReference type="Proteomes" id="UP000799440"/>
    </source>
</evidence>
<dbReference type="AlphaFoldDB" id="A0A6A6VMR5"/>
<dbReference type="Proteomes" id="UP000799440">
    <property type="component" value="Unassembled WGS sequence"/>
</dbReference>
<dbReference type="PANTHER" id="PTHR11750:SF26">
    <property type="entry name" value="PROTEIN N-TERMINAL AMIDASE"/>
    <property type="match status" value="1"/>
</dbReference>
<sequence>MGPRIACLQLAPRLGKVEDNMARADLIIEDTFSKQSSVKTLDWLILPEMAFTGYHFDSLDEIKPFLEPTTSGPTTQWAIKTAQALNCNVTVGYPELSTDPAHQTQFNSTVTVSRTGEILANYRKHFLYYTDETWASEGPSRFFSGPLGDLGPVTHGICMDINPHKFTAPWDAYEFANVAVDTQTPTICLSMAWLCMLSPEELLMDPSTPDIATMQYWIERFLPIIKERGHRTIHIILANRSGIEKTSCYAGSTTILKVVDGVVSSYGWLGKAVEKCLVADLNEEPRYTLVKPQ</sequence>
<reference evidence="2" key="1">
    <citation type="journal article" date="2020" name="Stud. Mycol.">
        <title>101 Dothideomycetes genomes: a test case for predicting lifestyles and emergence of pathogens.</title>
        <authorList>
            <person name="Haridas S."/>
            <person name="Albert R."/>
            <person name="Binder M."/>
            <person name="Bloem J."/>
            <person name="Labutti K."/>
            <person name="Salamov A."/>
            <person name="Andreopoulos B."/>
            <person name="Baker S."/>
            <person name="Barry K."/>
            <person name="Bills G."/>
            <person name="Bluhm B."/>
            <person name="Cannon C."/>
            <person name="Castanera R."/>
            <person name="Culley D."/>
            <person name="Daum C."/>
            <person name="Ezra D."/>
            <person name="Gonzalez J."/>
            <person name="Henrissat B."/>
            <person name="Kuo A."/>
            <person name="Liang C."/>
            <person name="Lipzen A."/>
            <person name="Lutzoni F."/>
            <person name="Magnuson J."/>
            <person name="Mondo S."/>
            <person name="Nolan M."/>
            <person name="Ohm R."/>
            <person name="Pangilinan J."/>
            <person name="Park H.-J."/>
            <person name="Ramirez L."/>
            <person name="Alfaro M."/>
            <person name="Sun H."/>
            <person name="Tritt A."/>
            <person name="Yoshinaga Y."/>
            <person name="Zwiers L.-H."/>
            <person name="Turgeon B."/>
            <person name="Goodwin S."/>
            <person name="Spatafora J."/>
            <person name="Crous P."/>
            <person name="Grigoriev I."/>
        </authorList>
    </citation>
    <scope>NUCLEOTIDE SEQUENCE</scope>
    <source>
        <strain evidence="2">CBS 119925</strain>
    </source>
</reference>
<dbReference type="InterPro" id="IPR003010">
    <property type="entry name" value="C-N_Hydrolase"/>
</dbReference>
<proteinExistence type="predicted"/>
<evidence type="ECO:0000259" key="1">
    <source>
        <dbReference type="PROSITE" id="PS50263"/>
    </source>
</evidence>
<dbReference type="Gene3D" id="3.60.110.10">
    <property type="entry name" value="Carbon-nitrogen hydrolase"/>
    <property type="match status" value="1"/>
</dbReference>
<dbReference type="GO" id="GO:0030163">
    <property type="term" value="P:protein catabolic process"/>
    <property type="evidence" value="ECO:0007669"/>
    <property type="project" value="TreeGrafter"/>
</dbReference>
<feature type="domain" description="CN hydrolase" evidence="1">
    <location>
        <begin position="3"/>
        <end position="283"/>
    </location>
</feature>
<dbReference type="PROSITE" id="PS50263">
    <property type="entry name" value="CN_HYDROLASE"/>
    <property type="match status" value="1"/>
</dbReference>
<evidence type="ECO:0000313" key="2">
    <source>
        <dbReference type="EMBL" id="KAF2750437.1"/>
    </source>
</evidence>
<accession>A0A6A6VMR5</accession>
<dbReference type="OrthoDB" id="201515at2759"/>
<protein>
    <submittedName>
        <fullName evidence="2">N-terminal asparagine amidohydrolase-like protein</fullName>
    </submittedName>
</protein>
<dbReference type="SUPFAM" id="SSF56317">
    <property type="entry name" value="Carbon-nitrogen hydrolase"/>
    <property type="match status" value="1"/>
</dbReference>
<gene>
    <name evidence="2" type="ORF">M011DRAFT_397023</name>
</gene>
<dbReference type="EMBL" id="MU006564">
    <property type="protein sequence ID" value="KAF2750437.1"/>
    <property type="molecule type" value="Genomic_DNA"/>
</dbReference>
<keyword evidence="3" id="KW-1185">Reference proteome</keyword>
<name>A0A6A6VMR5_9PLEO</name>